<reference evidence="2" key="1">
    <citation type="journal article" date="2017" name="Nat. Microbiol.">
        <title>Global analysis of biosynthetic gene clusters reveals vast potential of secondary metabolite production in Penicillium species.</title>
        <authorList>
            <person name="Nielsen J.C."/>
            <person name="Grijseels S."/>
            <person name="Prigent S."/>
            <person name="Ji B."/>
            <person name="Dainat J."/>
            <person name="Nielsen K.F."/>
            <person name="Frisvad J.C."/>
            <person name="Workman M."/>
            <person name="Nielsen J."/>
        </authorList>
    </citation>
    <scope>NUCLEOTIDE SEQUENCE [LARGE SCALE GENOMIC DNA]</scope>
    <source>
        <strain evidence="2">IBT 31321</strain>
    </source>
</reference>
<proteinExistence type="predicted"/>
<organism evidence="1 2">
    <name type="scientific">Penicillium coprophilum</name>
    <dbReference type="NCBI Taxonomy" id="36646"/>
    <lineage>
        <taxon>Eukaryota</taxon>
        <taxon>Fungi</taxon>
        <taxon>Dikarya</taxon>
        <taxon>Ascomycota</taxon>
        <taxon>Pezizomycotina</taxon>
        <taxon>Eurotiomycetes</taxon>
        <taxon>Eurotiomycetidae</taxon>
        <taxon>Eurotiales</taxon>
        <taxon>Aspergillaceae</taxon>
        <taxon>Penicillium</taxon>
    </lineage>
</organism>
<dbReference type="EMBL" id="MDDG01000009">
    <property type="protein sequence ID" value="OQE38076.1"/>
    <property type="molecule type" value="Genomic_DNA"/>
</dbReference>
<evidence type="ECO:0000313" key="2">
    <source>
        <dbReference type="Proteomes" id="UP000191500"/>
    </source>
</evidence>
<dbReference type="Proteomes" id="UP000191500">
    <property type="component" value="Unassembled WGS sequence"/>
</dbReference>
<gene>
    <name evidence="1" type="ORF">PENCOP_c009G06582</name>
</gene>
<accession>A0A1V6UI01</accession>
<evidence type="ECO:0000313" key="1">
    <source>
        <dbReference type="EMBL" id="OQE38076.1"/>
    </source>
</evidence>
<keyword evidence="2" id="KW-1185">Reference proteome</keyword>
<sequence length="22" mass="2422">MSGQPVTKNPTIKELLGKLFGY</sequence>
<dbReference type="AlphaFoldDB" id="A0A1V6UI01"/>
<comment type="caution">
    <text evidence="1">The sequence shown here is derived from an EMBL/GenBank/DDBJ whole genome shotgun (WGS) entry which is preliminary data.</text>
</comment>
<name>A0A1V6UI01_9EURO</name>
<protein>
    <submittedName>
        <fullName evidence="1">Uncharacterized protein</fullName>
    </submittedName>
</protein>